<protein>
    <submittedName>
        <fullName evidence="1">Uncharacterized protein</fullName>
    </submittedName>
</protein>
<reference evidence="1" key="1">
    <citation type="submission" date="2017-05" db="UniProtKB">
        <authorList>
            <consortium name="EnsemblMetazoa"/>
        </authorList>
    </citation>
    <scope>IDENTIFICATION</scope>
</reference>
<name>A0A1X7UKJ7_AMPQE</name>
<dbReference type="EnsemblMetazoa" id="Aqu2.1.28500_001">
    <property type="protein sequence ID" value="Aqu2.1.28500_001"/>
    <property type="gene ID" value="Aqu2.1.28500"/>
</dbReference>
<evidence type="ECO:0000313" key="1">
    <source>
        <dbReference type="EnsemblMetazoa" id="Aqu2.1.28500_001"/>
    </source>
</evidence>
<dbReference type="AlphaFoldDB" id="A0A1X7UKJ7"/>
<sequence length="88" mass="9729">LQECMFCLHFLLHNGLIKLHFKISCYNIIGTISCLSLPIRGMPAAAVVVVFLLSRNPLASDDLLGTDWERCRLLAKPVSLTRLSCIGS</sequence>
<accession>A0A1X7UKJ7</accession>
<organism evidence="1">
    <name type="scientific">Amphimedon queenslandica</name>
    <name type="common">Sponge</name>
    <dbReference type="NCBI Taxonomy" id="400682"/>
    <lineage>
        <taxon>Eukaryota</taxon>
        <taxon>Metazoa</taxon>
        <taxon>Porifera</taxon>
        <taxon>Demospongiae</taxon>
        <taxon>Heteroscleromorpha</taxon>
        <taxon>Haplosclerida</taxon>
        <taxon>Niphatidae</taxon>
        <taxon>Amphimedon</taxon>
    </lineage>
</organism>
<proteinExistence type="predicted"/>
<dbReference type="InParanoid" id="A0A1X7UKJ7"/>